<dbReference type="AlphaFoldDB" id="A0A5N6Z6G0"/>
<evidence type="ECO:0000256" key="1">
    <source>
        <dbReference type="SAM" id="SignalP"/>
    </source>
</evidence>
<sequence>MKASVLLCLFAALAASIDVSPSADANTTPDETSISPLAKRNICSRGCIVDEHCCPGDACKLGICLGPHKVPPEVETAKAKAELDEVTRQQTQFANLPAIPQRPPISAQIMDRPLAARDTELPQAEIDDAVEESPTPAPLENSGPCDRGCRVDQHCCPGDGCFFGVCIGPHRPPREVKREIHERYAPGENDSAGERDSRCVRFCAQSGECCQSDRCVSGVCLGQGVFP</sequence>
<dbReference type="Proteomes" id="UP000327118">
    <property type="component" value="Unassembled WGS sequence"/>
</dbReference>
<proteinExistence type="predicted"/>
<feature type="chain" id="PRO_5024811160" description="WAP domain-containing protein" evidence="1">
    <location>
        <begin position="17"/>
        <end position="227"/>
    </location>
</feature>
<keyword evidence="1" id="KW-0732">Signal</keyword>
<gene>
    <name evidence="2" type="ORF">BDV28DRAFT_4773</name>
</gene>
<organism evidence="2 3">
    <name type="scientific">Aspergillus coremiiformis</name>
    <dbReference type="NCBI Taxonomy" id="138285"/>
    <lineage>
        <taxon>Eukaryota</taxon>
        <taxon>Fungi</taxon>
        <taxon>Dikarya</taxon>
        <taxon>Ascomycota</taxon>
        <taxon>Pezizomycotina</taxon>
        <taxon>Eurotiomycetes</taxon>
        <taxon>Eurotiomycetidae</taxon>
        <taxon>Eurotiales</taxon>
        <taxon>Aspergillaceae</taxon>
        <taxon>Aspergillus</taxon>
        <taxon>Aspergillus subgen. Circumdati</taxon>
    </lineage>
</organism>
<evidence type="ECO:0000313" key="3">
    <source>
        <dbReference type="Proteomes" id="UP000327118"/>
    </source>
</evidence>
<reference evidence="3" key="1">
    <citation type="submission" date="2019-04" db="EMBL/GenBank/DDBJ databases">
        <title>Friends and foes A comparative genomics studyof 23 Aspergillus species from section Flavi.</title>
        <authorList>
            <consortium name="DOE Joint Genome Institute"/>
            <person name="Kjaerbolling I."/>
            <person name="Vesth T."/>
            <person name="Frisvad J.C."/>
            <person name="Nybo J.L."/>
            <person name="Theobald S."/>
            <person name="Kildgaard S."/>
            <person name="Isbrandt T."/>
            <person name="Kuo A."/>
            <person name="Sato A."/>
            <person name="Lyhne E.K."/>
            <person name="Kogle M.E."/>
            <person name="Wiebenga A."/>
            <person name="Kun R.S."/>
            <person name="Lubbers R.J."/>
            <person name="Makela M.R."/>
            <person name="Barry K."/>
            <person name="Chovatia M."/>
            <person name="Clum A."/>
            <person name="Daum C."/>
            <person name="Haridas S."/>
            <person name="He G."/>
            <person name="LaButti K."/>
            <person name="Lipzen A."/>
            <person name="Mondo S."/>
            <person name="Riley R."/>
            <person name="Salamov A."/>
            <person name="Simmons B.A."/>
            <person name="Magnuson J.K."/>
            <person name="Henrissat B."/>
            <person name="Mortensen U.H."/>
            <person name="Larsen T.O."/>
            <person name="Devries R.P."/>
            <person name="Grigoriev I.V."/>
            <person name="Machida M."/>
            <person name="Baker S.E."/>
            <person name="Andersen M.R."/>
        </authorList>
    </citation>
    <scope>NUCLEOTIDE SEQUENCE [LARGE SCALE GENOMIC DNA]</scope>
    <source>
        <strain evidence="3">CBS 553.77</strain>
    </source>
</reference>
<evidence type="ECO:0008006" key="4">
    <source>
        <dbReference type="Google" id="ProtNLM"/>
    </source>
</evidence>
<accession>A0A5N6Z6G0</accession>
<dbReference type="OrthoDB" id="4458586at2759"/>
<protein>
    <recommendedName>
        <fullName evidence="4">WAP domain-containing protein</fullName>
    </recommendedName>
</protein>
<evidence type="ECO:0000313" key="2">
    <source>
        <dbReference type="EMBL" id="KAE8352259.1"/>
    </source>
</evidence>
<dbReference type="EMBL" id="ML739136">
    <property type="protein sequence ID" value="KAE8352259.1"/>
    <property type="molecule type" value="Genomic_DNA"/>
</dbReference>
<keyword evidence="3" id="KW-1185">Reference proteome</keyword>
<feature type="signal peptide" evidence="1">
    <location>
        <begin position="1"/>
        <end position="16"/>
    </location>
</feature>
<name>A0A5N6Z6G0_9EURO</name>